<name>A0AAN9S1H4_PSOTE</name>
<feature type="domain" description="Fatty acid hydroxylase" evidence="6">
    <location>
        <begin position="88"/>
        <end position="224"/>
    </location>
</feature>
<dbReference type="GO" id="GO:0008610">
    <property type="term" value="P:lipid biosynthetic process"/>
    <property type="evidence" value="ECO:0007669"/>
    <property type="project" value="InterPro"/>
</dbReference>
<keyword evidence="5" id="KW-0472">Membrane</keyword>
<comment type="subcellular location">
    <subcellularLocation>
        <location evidence="1">Membrane</location>
    </subcellularLocation>
</comment>
<dbReference type="InterPro" id="IPR006694">
    <property type="entry name" value="Fatty_acid_hydroxylase"/>
</dbReference>
<evidence type="ECO:0000313" key="7">
    <source>
        <dbReference type="EMBL" id="KAK7386975.1"/>
    </source>
</evidence>
<protein>
    <recommendedName>
        <fullName evidence="6">Fatty acid hydroxylase domain-containing protein</fullName>
    </recommendedName>
</protein>
<evidence type="ECO:0000256" key="5">
    <source>
        <dbReference type="ARBA" id="ARBA00023136"/>
    </source>
</evidence>
<gene>
    <name evidence="7" type="ORF">VNO78_27394</name>
</gene>
<accession>A0AAN9S1H4</accession>
<evidence type="ECO:0000256" key="3">
    <source>
        <dbReference type="ARBA" id="ARBA00022692"/>
    </source>
</evidence>
<dbReference type="GO" id="GO:0016020">
    <property type="term" value="C:membrane"/>
    <property type="evidence" value="ECO:0007669"/>
    <property type="project" value="UniProtKB-SubCell"/>
</dbReference>
<organism evidence="7 8">
    <name type="scientific">Psophocarpus tetragonolobus</name>
    <name type="common">Winged bean</name>
    <name type="synonym">Dolichos tetragonolobus</name>
    <dbReference type="NCBI Taxonomy" id="3891"/>
    <lineage>
        <taxon>Eukaryota</taxon>
        <taxon>Viridiplantae</taxon>
        <taxon>Streptophyta</taxon>
        <taxon>Embryophyta</taxon>
        <taxon>Tracheophyta</taxon>
        <taxon>Spermatophyta</taxon>
        <taxon>Magnoliopsida</taxon>
        <taxon>eudicotyledons</taxon>
        <taxon>Gunneridae</taxon>
        <taxon>Pentapetalae</taxon>
        <taxon>rosids</taxon>
        <taxon>fabids</taxon>
        <taxon>Fabales</taxon>
        <taxon>Fabaceae</taxon>
        <taxon>Papilionoideae</taxon>
        <taxon>50 kb inversion clade</taxon>
        <taxon>NPAAA clade</taxon>
        <taxon>indigoferoid/millettioid clade</taxon>
        <taxon>Phaseoleae</taxon>
        <taxon>Psophocarpus</taxon>
    </lineage>
</organism>
<keyword evidence="4" id="KW-1133">Transmembrane helix</keyword>
<dbReference type="AlphaFoldDB" id="A0AAN9S1H4"/>
<reference evidence="7 8" key="1">
    <citation type="submission" date="2024-01" db="EMBL/GenBank/DDBJ databases">
        <title>The genomes of 5 underutilized Papilionoideae crops provide insights into root nodulation and disease resistanc.</title>
        <authorList>
            <person name="Jiang F."/>
        </authorList>
    </citation>
    <scope>NUCLEOTIDE SEQUENCE [LARGE SCALE GENOMIC DNA]</scope>
    <source>
        <strain evidence="7">DUOXIRENSHENG_FW03</strain>
        <tissue evidence="7">Leaves</tissue>
    </source>
</reference>
<comment type="similarity">
    <text evidence="2">Belongs to the sterol desaturase family.</text>
</comment>
<dbReference type="PANTHER" id="PTHR11863">
    <property type="entry name" value="STEROL DESATURASE"/>
    <property type="match status" value="1"/>
</dbReference>
<dbReference type="Proteomes" id="UP001386955">
    <property type="component" value="Unassembled WGS sequence"/>
</dbReference>
<sequence>MDYCLIIHWLLNAAGLFCGKYRLHSKEDEDQKNLVTKGEVIRGVLSQQVVQAVVAIILFKVTGGNKTHEDTSNHNILVHVGLSAIKLVIAMIVMDTWQYWMHRVMHQKKFLYKHIHSQHHRLTVPYSFGALYNNPIEGFLLDTIGGALSFLASGITPRASIFFFSFATIKTVDDHCGFWLPRINPFHRFFYNNAAYPDVHHQFYGANYNFSQPFFSTWDRLLGTFMPYSVLQRDEGGFEARPSQD</sequence>
<keyword evidence="3" id="KW-0812">Transmembrane</keyword>
<evidence type="ECO:0000313" key="8">
    <source>
        <dbReference type="Proteomes" id="UP001386955"/>
    </source>
</evidence>
<comment type="caution">
    <text evidence="7">The sequence shown here is derived from an EMBL/GenBank/DDBJ whole genome shotgun (WGS) entry which is preliminary data.</text>
</comment>
<dbReference type="GO" id="GO:0005506">
    <property type="term" value="F:iron ion binding"/>
    <property type="evidence" value="ECO:0007669"/>
    <property type="project" value="InterPro"/>
</dbReference>
<dbReference type="GO" id="GO:0016491">
    <property type="term" value="F:oxidoreductase activity"/>
    <property type="evidence" value="ECO:0007669"/>
    <property type="project" value="InterPro"/>
</dbReference>
<proteinExistence type="inferred from homology"/>
<dbReference type="Pfam" id="PF04116">
    <property type="entry name" value="FA_hydroxylase"/>
    <property type="match status" value="1"/>
</dbReference>
<evidence type="ECO:0000259" key="6">
    <source>
        <dbReference type="Pfam" id="PF04116"/>
    </source>
</evidence>
<keyword evidence="8" id="KW-1185">Reference proteome</keyword>
<evidence type="ECO:0000256" key="4">
    <source>
        <dbReference type="ARBA" id="ARBA00022989"/>
    </source>
</evidence>
<evidence type="ECO:0000256" key="2">
    <source>
        <dbReference type="ARBA" id="ARBA00009324"/>
    </source>
</evidence>
<evidence type="ECO:0000256" key="1">
    <source>
        <dbReference type="ARBA" id="ARBA00004370"/>
    </source>
</evidence>
<dbReference type="InterPro" id="IPR050307">
    <property type="entry name" value="Sterol_Desaturase_Related"/>
</dbReference>
<dbReference type="EMBL" id="JAYMYS010000007">
    <property type="protein sequence ID" value="KAK7386975.1"/>
    <property type="molecule type" value="Genomic_DNA"/>
</dbReference>